<sequence>MDFEDYGGTVECKSCLIEFDKKLKKLAYERKCIGEIHRKSNLKINLKFLLPEKISFFIQEKNNLININII</sequence>
<comment type="caution">
    <text evidence="1">The sequence shown here is derived from an EMBL/GenBank/DDBJ whole genome shotgun (WGS) entry which is preliminary data.</text>
</comment>
<dbReference type="EMBL" id="LAZR01049079">
    <property type="protein sequence ID" value="KKK90491.1"/>
    <property type="molecule type" value="Genomic_DNA"/>
</dbReference>
<name>A0A0F9C1G0_9ZZZZ</name>
<reference evidence="1" key="1">
    <citation type="journal article" date="2015" name="Nature">
        <title>Complex archaea that bridge the gap between prokaryotes and eukaryotes.</title>
        <authorList>
            <person name="Spang A."/>
            <person name="Saw J.H."/>
            <person name="Jorgensen S.L."/>
            <person name="Zaremba-Niedzwiedzka K."/>
            <person name="Martijn J."/>
            <person name="Lind A.E."/>
            <person name="van Eijk R."/>
            <person name="Schleper C."/>
            <person name="Guy L."/>
            <person name="Ettema T.J."/>
        </authorList>
    </citation>
    <scope>NUCLEOTIDE SEQUENCE</scope>
</reference>
<feature type="non-terminal residue" evidence="1">
    <location>
        <position position="70"/>
    </location>
</feature>
<proteinExistence type="predicted"/>
<dbReference type="AlphaFoldDB" id="A0A0F9C1G0"/>
<evidence type="ECO:0000313" key="1">
    <source>
        <dbReference type="EMBL" id="KKK90491.1"/>
    </source>
</evidence>
<organism evidence="1">
    <name type="scientific">marine sediment metagenome</name>
    <dbReference type="NCBI Taxonomy" id="412755"/>
    <lineage>
        <taxon>unclassified sequences</taxon>
        <taxon>metagenomes</taxon>
        <taxon>ecological metagenomes</taxon>
    </lineage>
</organism>
<accession>A0A0F9C1G0</accession>
<protein>
    <submittedName>
        <fullName evidence="1">Uncharacterized protein</fullName>
    </submittedName>
</protein>
<gene>
    <name evidence="1" type="ORF">LCGC14_2722460</name>
</gene>